<dbReference type="CDD" id="cd00082">
    <property type="entry name" value="HisKA"/>
    <property type="match status" value="1"/>
</dbReference>
<dbReference type="EC" id="2.7.13.3" evidence="2"/>
<keyword evidence="5" id="KW-0418">Kinase</keyword>
<dbReference type="PANTHER" id="PTHR45453:SF1">
    <property type="entry name" value="PHOSPHATE REGULON SENSOR PROTEIN PHOR"/>
    <property type="match status" value="1"/>
</dbReference>
<dbReference type="AlphaFoldDB" id="A0A2H0W672"/>
<dbReference type="InterPro" id="IPR004358">
    <property type="entry name" value="Sig_transdc_His_kin-like_C"/>
</dbReference>
<evidence type="ECO:0000313" key="10">
    <source>
        <dbReference type="Proteomes" id="UP000231382"/>
    </source>
</evidence>
<dbReference type="Proteomes" id="UP000231382">
    <property type="component" value="Unassembled WGS sequence"/>
</dbReference>
<dbReference type="SUPFAM" id="SSF55874">
    <property type="entry name" value="ATPase domain of HSP90 chaperone/DNA topoisomerase II/histidine kinase"/>
    <property type="match status" value="1"/>
</dbReference>
<feature type="transmembrane region" description="Helical" evidence="7">
    <location>
        <begin position="84"/>
        <end position="103"/>
    </location>
</feature>
<gene>
    <name evidence="9" type="ORF">COT78_02755</name>
</gene>
<feature type="transmembrane region" description="Helical" evidence="7">
    <location>
        <begin position="12"/>
        <end position="33"/>
    </location>
</feature>
<evidence type="ECO:0000256" key="7">
    <source>
        <dbReference type="SAM" id="Phobius"/>
    </source>
</evidence>
<dbReference type="PROSITE" id="PS50109">
    <property type="entry name" value="HIS_KIN"/>
    <property type="match status" value="1"/>
</dbReference>
<dbReference type="PRINTS" id="PR00344">
    <property type="entry name" value="BCTRLSENSOR"/>
</dbReference>
<dbReference type="InterPro" id="IPR005467">
    <property type="entry name" value="His_kinase_dom"/>
</dbReference>
<dbReference type="PANTHER" id="PTHR45453">
    <property type="entry name" value="PHOSPHATE REGULON SENSOR PROTEIN PHOR"/>
    <property type="match status" value="1"/>
</dbReference>
<keyword evidence="6" id="KW-0902">Two-component regulatory system</keyword>
<evidence type="ECO:0000313" key="9">
    <source>
        <dbReference type="EMBL" id="PIS07593.1"/>
    </source>
</evidence>
<comment type="caution">
    <text evidence="9">The sequence shown here is derived from an EMBL/GenBank/DDBJ whole genome shotgun (WGS) entry which is preliminary data.</text>
</comment>
<dbReference type="InterPro" id="IPR050351">
    <property type="entry name" value="BphY/WalK/GraS-like"/>
</dbReference>
<dbReference type="GO" id="GO:0016036">
    <property type="term" value="P:cellular response to phosphate starvation"/>
    <property type="evidence" value="ECO:0007669"/>
    <property type="project" value="TreeGrafter"/>
</dbReference>
<dbReference type="Pfam" id="PF02518">
    <property type="entry name" value="HATPase_c"/>
    <property type="match status" value="1"/>
</dbReference>
<dbReference type="InterPro" id="IPR036890">
    <property type="entry name" value="HATPase_C_sf"/>
</dbReference>
<evidence type="ECO:0000256" key="5">
    <source>
        <dbReference type="ARBA" id="ARBA00022777"/>
    </source>
</evidence>
<dbReference type="Pfam" id="PF00512">
    <property type="entry name" value="HisKA"/>
    <property type="match status" value="1"/>
</dbReference>
<dbReference type="SMART" id="SM00388">
    <property type="entry name" value="HisKA"/>
    <property type="match status" value="1"/>
</dbReference>
<name>A0A2H0W672_9BACT</name>
<dbReference type="InterPro" id="IPR003594">
    <property type="entry name" value="HATPase_dom"/>
</dbReference>
<keyword evidence="7" id="KW-0472">Membrane</keyword>
<comment type="catalytic activity">
    <reaction evidence="1">
        <text>ATP + protein L-histidine = ADP + protein N-phospho-L-histidine.</text>
        <dbReference type="EC" id="2.7.13.3"/>
    </reaction>
</comment>
<organism evidence="9 10">
    <name type="scientific">Candidatus Berkelbacteria bacterium CG10_big_fil_rev_8_21_14_0_10_43_13</name>
    <dbReference type="NCBI Taxonomy" id="1974514"/>
    <lineage>
        <taxon>Bacteria</taxon>
        <taxon>Candidatus Berkelbacteria</taxon>
    </lineage>
</organism>
<protein>
    <recommendedName>
        <fullName evidence="2">histidine kinase</fullName>
        <ecNumber evidence="2">2.7.13.3</ecNumber>
    </recommendedName>
</protein>
<dbReference type="InterPro" id="IPR003661">
    <property type="entry name" value="HisK_dim/P_dom"/>
</dbReference>
<dbReference type="EMBL" id="PEZW01000018">
    <property type="protein sequence ID" value="PIS07593.1"/>
    <property type="molecule type" value="Genomic_DNA"/>
</dbReference>
<keyword evidence="3" id="KW-0597">Phosphoprotein</keyword>
<dbReference type="SMART" id="SM00387">
    <property type="entry name" value="HATPase_c"/>
    <property type="match status" value="1"/>
</dbReference>
<sequence>MKLHKSPYLRLTLFYVLIVMTISMLFSFVIFNLSSKELDSGLGRQSRVIWNIGQNNGMMTPFSDIDQIRQNQLSESEDNLRDNLIYWNLIILILSSFLSYFLAKSSMRPIEDALYSQNCFTADASHELRTPLTAMKTEVEVALRDKDIHLDDAKKLLQSNLEEIGKLESLSNALLKVARSREAAKASFTKIAISNIVLEAYEKIESLAKKKSIHFTFKGQAKDLFVHGDTPSLNELFVILFDNAIKYSDEKSKVDIYLSADKKHAVVSVKDHGVGIKAGDVPYIFNRFYRADNSRVRNVPGGYGLGLSIARNIAEMHDGIITIESQPGHGSEFRVTFPLLHLPK</sequence>
<evidence type="ECO:0000259" key="8">
    <source>
        <dbReference type="PROSITE" id="PS50109"/>
    </source>
</evidence>
<dbReference type="GO" id="GO:0004721">
    <property type="term" value="F:phosphoprotein phosphatase activity"/>
    <property type="evidence" value="ECO:0007669"/>
    <property type="project" value="TreeGrafter"/>
</dbReference>
<dbReference type="InterPro" id="IPR036097">
    <property type="entry name" value="HisK_dim/P_sf"/>
</dbReference>
<feature type="domain" description="Histidine kinase" evidence="8">
    <location>
        <begin position="123"/>
        <end position="341"/>
    </location>
</feature>
<accession>A0A2H0W672</accession>
<dbReference type="SUPFAM" id="SSF47384">
    <property type="entry name" value="Homodimeric domain of signal transducing histidine kinase"/>
    <property type="match status" value="1"/>
</dbReference>
<evidence type="ECO:0000256" key="6">
    <source>
        <dbReference type="ARBA" id="ARBA00023012"/>
    </source>
</evidence>
<dbReference type="Gene3D" id="1.10.287.130">
    <property type="match status" value="1"/>
</dbReference>
<dbReference type="GO" id="GO:0000155">
    <property type="term" value="F:phosphorelay sensor kinase activity"/>
    <property type="evidence" value="ECO:0007669"/>
    <property type="project" value="InterPro"/>
</dbReference>
<dbReference type="GO" id="GO:0005886">
    <property type="term" value="C:plasma membrane"/>
    <property type="evidence" value="ECO:0007669"/>
    <property type="project" value="TreeGrafter"/>
</dbReference>
<keyword evidence="7" id="KW-1133">Transmembrane helix</keyword>
<evidence type="ECO:0000256" key="4">
    <source>
        <dbReference type="ARBA" id="ARBA00022679"/>
    </source>
</evidence>
<keyword evidence="7" id="KW-0812">Transmembrane</keyword>
<evidence type="ECO:0000256" key="1">
    <source>
        <dbReference type="ARBA" id="ARBA00000085"/>
    </source>
</evidence>
<reference evidence="10" key="1">
    <citation type="submission" date="2017-09" db="EMBL/GenBank/DDBJ databases">
        <title>Depth-based differentiation of microbial function through sediment-hosted aquifers and enrichment of novel symbionts in the deep terrestrial subsurface.</title>
        <authorList>
            <person name="Probst A.J."/>
            <person name="Ladd B."/>
            <person name="Jarett J.K."/>
            <person name="Geller-Mcgrath D.E."/>
            <person name="Sieber C.M.K."/>
            <person name="Emerson J.B."/>
            <person name="Anantharaman K."/>
            <person name="Thomas B.C."/>
            <person name="Malmstrom R."/>
            <person name="Stieglmeier M."/>
            <person name="Klingl A."/>
            <person name="Woyke T."/>
            <person name="Ryan C.M."/>
            <person name="Banfield J.F."/>
        </authorList>
    </citation>
    <scope>NUCLEOTIDE SEQUENCE [LARGE SCALE GENOMIC DNA]</scope>
</reference>
<keyword evidence="4" id="KW-0808">Transferase</keyword>
<dbReference type="FunFam" id="3.30.565.10:FF:000006">
    <property type="entry name" value="Sensor histidine kinase WalK"/>
    <property type="match status" value="1"/>
</dbReference>
<evidence type="ECO:0000256" key="3">
    <source>
        <dbReference type="ARBA" id="ARBA00022553"/>
    </source>
</evidence>
<evidence type="ECO:0000256" key="2">
    <source>
        <dbReference type="ARBA" id="ARBA00012438"/>
    </source>
</evidence>
<proteinExistence type="predicted"/>
<dbReference type="Gene3D" id="3.30.565.10">
    <property type="entry name" value="Histidine kinase-like ATPase, C-terminal domain"/>
    <property type="match status" value="1"/>
</dbReference>